<reference evidence="1 2" key="1">
    <citation type="submission" date="2024-07" db="EMBL/GenBank/DDBJ databases">
        <title>Enhanced genomic and transcriptomic resources for Trichinella pseudospiralis and T. spiralis underpin the discovery of pronounced molecular differences between stages and species.</title>
        <authorList>
            <person name="Pasi K.K."/>
            <person name="La Rosa G."/>
            <person name="Gomez-Morales M.A."/>
            <person name="Tosini F."/>
            <person name="Sumanam S."/>
            <person name="Young N.D."/>
            <person name="Chang B.C."/>
            <person name="Robin G.B."/>
        </authorList>
    </citation>
    <scope>NUCLEOTIDE SEQUENCE [LARGE SCALE GENOMIC DNA]</scope>
    <source>
        <strain evidence="1">ISS534</strain>
    </source>
</reference>
<name>A0ABR3KAL2_TRISP</name>
<organism evidence="1 2">
    <name type="scientific">Trichinella spiralis</name>
    <name type="common">Trichina worm</name>
    <dbReference type="NCBI Taxonomy" id="6334"/>
    <lineage>
        <taxon>Eukaryota</taxon>
        <taxon>Metazoa</taxon>
        <taxon>Ecdysozoa</taxon>
        <taxon>Nematoda</taxon>
        <taxon>Enoplea</taxon>
        <taxon>Dorylaimia</taxon>
        <taxon>Trichinellida</taxon>
        <taxon>Trichinellidae</taxon>
        <taxon>Trichinella</taxon>
    </lineage>
</organism>
<accession>A0ABR3KAL2</accession>
<dbReference type="EMBL" id="JBEUSY010000459">
    <property type="protein sequence ID" value="KAL1231488.1"/>
    <property type="molecule type" value="Genomic_DNA"/>
</dbReference>
<comment type="caution">
    <text evidence="1">The sequence shown here is derived from an EMBL/GenBank/DDBJ whole genome shotgun (WGS) entry which is preliminary data.</text>
</comment>
<gene>
    <name evidence="1" type="ORF">TSPI_09820</name>
</gene>
<protein>
    <submittedName>
        <fullName evidence="1">3-hydroxyacyl-[acyl-carrier-protein] dehydratase FabZ</fullName>
    </submittedName>
</protein>
<proteinExistence type="predicted"/>
<sequence>MCGGYSCCLLANQLCYACVYKRNEVEYRAKWITTLANARHSAAITCSPRTMRQAIVKESCIGIKQDRH</sequence>
<evidence type="ECO:0000313" key="1">
    <source>
        <dbReference type="EMBL" id="KAL1231488.1"/>
    </source>
</evidence>
<evidence type="ECO:0000313" key="2">
    <source>
        <dbReference type="Proteomes" id="UP001558632"/>
    </source>
</evidence>
<keyword evidence="2" id="KW-1185">Reference proteome</keyword>
<dbReference type="Proteomes" id="UP001558632">
    <property type="component" value="Unassembled WGS sequence"/>
</dbReference>